<proteinExistence type="inferred from homology"/>
<dbReference type="SUPFAM" id="SSF103481">
    <property type="entry name" value="Multidrug resistance efflux transporter EmrE"/>
    <property type="match status" value="1"/>
</dbReference>
<evidence type="ECO:0000256" key="1">
    <source>
        <dbReference type="ARBA" id="ARBA00004141"/>
    </source>
</evidence>
<sequence>MIWVISLLRSTSQDEDKMTPGEPNAERKGLLCGLQSYKLRDVFTWQLFKAIAMGQGLSAAICGTAVTSQYLATDFQLNTPMLQSFLNYSLLCLTYTTILICRRGDGNILQILKKKWWKYFLLGLTDVQANYTVVKAYQYTTLTSIQLLDCFVIPVLMVLSWFFLKTRFRLVHYVAVTVCLVGVGTMVGADLLAGREQGSSANILLGDGLVLISASLYAVSNVCQEYTVKNLSRVEFLGMVGLFGTLISGIQMAILEHNAVANIQWNWKLALLLAGFALCMYILYSCMPVVVRMTSATAVNLSLLTADLFSLFFGLFLFRYSFSVLYIVSLVAILAGFVMFNAVPTLTADPAPAPAPEEDGHVYQGSVFEVTSTEPVSVEGGEDGDRDRDPKGLTWRQPMSKQLASGEERGTRL</sequence>
<reference evidence="11" key="1">
    <citation type="submission" date="2025-08" db="UniProtKB">
        <authorList>
            <consortium name="RefSeq"/>
        </authorList>
    </citation>
    <scope>IDENTIFICATION</scope>
</reference>
<protein>
    <submittedName>
        <fullName evidence="11">Solute carrier family 35 member F2</fullName>
    </submittedName>
</protein>
<keyword evidence="5 9" id="KW-1133">Transmembrane helix</keyword>
<evidence type="ECO:0000256" key="3">
    <source>
        <dbReference type="ARBA" id="ARBA00022448"/>
    </source>
</evidence>
<gene>
    <name evidence="11" type="primary">slc35f2l</name>
</gene>
<dbReference type="GO" id="GO:0022857">
    <property type="term" value="F:transmembrane transporter activity"/>
    <property type="evidence" value="ECO:0007669"/>
    <property type="project" value="InterPro"/>
</dbReference>
<evidence type="ECO:0000313" key="10">
    <source>
        <dbReference type="Proteomes" id="UP000515152"/>
    </source>
</evidence>
<dbReference type="PANTHER" id="PTHR14233">
    <property type="entry name" value="DUF914-RELATED"/>
    <property type="match status" value="1"/>
</dbReference>
<dbReference type="CTD" id="559645"/>
<evidence type="ECO:0000256" key="9">
    <source>
        <dbReference type="SAM" id="Phobius"/>
    </source>
</evidence>
<comment type="similarity">
    <text evidence="2">Belongs to the SLC35F solute transporter family.</text>
</comment>
<evidence type="ECO:0000256" key="6">
    <source>
        <dbReference type="ARBA" id="ARBA00023136"/>
    </source>
</evidence>
<evidence type="ECO:0000256" key="7">
    <source>
        <dbReference type="ARBA" id="ARBA00037727"/>
    </source>
</evidence>
<dbReference type="GeneID" id="105898216"/>
<feature type="transmembrane region" description="Helical" evidence="9">
    <location>
        <begin position="145"/>
        <end position="163"/>
    </location>
</feature>
<keyword evidence="6 9" id="KW-0472">Membrane</keyword>
<keyword evidence="4 9" id="KW-0812">Transmembrane</keyword>
<evidence type="ECO:0000313" key="11">
    <source>
        <dbReference type="RefSeq" id="XP_012680687.2"/>
    </source>
</evidence>
<dbReference type="KEGG" id="char:105898216"/>
<dbReference type="Pfam" id="PF06027">
    <property type="entry name" value="SLC35F"/>
    <property type="match status" value="1"/>
</dbReference>
<dbReference type="InterPro" id="IPR037185">
    <property type="entry name" value="EmrE-like"/>
</dbReference>
<dbReference type="GO" id="GO:0016020">
    <property type="term" value="C:membrane"/>
    <property type="evidence" value="ECO:0007669"/>
    <property type="project" value="UniProtKB-SubCell"/>
</dbReference>
<keyword evidence="3" id="KW-0813">Transport</keyword>
<accession>A0A6P3VTH3</accession>
<feature type="transmembrane region" description="Helical" evidence="9">
    <location>
        <begin position="201"/>
        <end position="222"/>
    </location>
</feature>
<dbReference type="Proteomes" id="UP000515152">
    <property type="component" value="Chromosome 9"/>
</dbReference>
<dbReference type="PANTHER" id="PTHR14233:SF12">
    <property type="entry name" value="SOLUTE CARRIER FAMILY 35 MEMBER F2"/>
    <property type="match status" value="1"/>
</dbReference>
<dbReference type="RefSeq" id="XP_012680687.2">
    <property type="nucleotide sequence ID" value="XM_012825233.3"/>
</dbReference>
<dbReference type="InterPro" id="IPR009262">
    <property type="entry name" value="SLC35_F1/F2/F6"/>
</dbReference>
<dbReference type="AlphaFoldDB" id="A0A6P3VTH3"/>
<feature type="transmembrane region" description="Helical" evidence="9">
    <location>
        <begin position="234"/>
        <end position="255"/>
    </location>
</feature>
<evidence type="ECO:0000256" key="8">
    <source>
        <dbReference type="SAM" id="MobiDB-lite"/>
    </source>
</evidence>
<feature type="transmembrane region" description="Helical" evidence="9">
    <location>
        <begin position="170"/>
        <end position="189"/>
    </location>
</feature>
<organism evidence="10 11">
    <name type="scientific">Clupea harengus</name>
    <name type="common">Atlantic herring</name>
    <dbReference type="NCBI Taxonomy" id="7950"/>
    <lineage>
        <taxon>Eukaryota</taxon>
        <taxon>Metazoa</taxon>
        <taxon>Chordata</taxon>
        <taxon>Craniata</taxon>
        <taxon>Vertebrata</taxon>
        <taxon>Euteleostomi</taxon>
        <taxon>Actinopterygii</taxon>
        <taxon>Neopterygii</taxon>
        <taxon>Teleostei</taxon>
        <taxon>Clupei</taxon>
        <taxon>Clupeiformes</taxon>
        <taxon>Clupeoidei</taxon>
        <taxon>Clupeidae</taxon>
        <taxon>Clupea</taxon>
    </lineage>
</organism>
<name>A0A6P3VTH3_CLUHA</name>
<feature type="transmembrane region" description="Helical" evidence="9">
    <location>
        <begin position="267"/>
        <end position="286"/>
    </location>
</feature>
<comment type="function">
    <text evidence="7">Putative solute transporter.</text>
</comment>
<dbReference type="OrthoDB" id="429955at2759"/>
<dbReference type="InterPro" id="IPR052221">
    <property type="entry name" value="SLC35F_Transporter"/>
</dbReference>
<comment type="subcellular location">
    <subcellularLocation>
        <location evidence="1">Membrane</location>
        <topology evidence="1">Multi-pass membrane protein</topology>
    </subcellularLocation>
</comment>
<evidence type="ECO:0000256" key="2">
    <source>
        <dbReference type="ARBA" id="ARBA00007863"/>
    </source>
</evidence>
<evidence type="ECO:0000256" key="5">
    <source>
        <dbReference type="ARBA" id="ARBA00022989"/>
    </source>
</evidence>
<feature type="region of interest" description="Disordered" evidence="8">
    <location>
        <begin position="372"/>
        <end position="413"/>
    </location>
</feature>
<keyword evidence="10" id="KW-1185">Reference proteome</keyword>
<feature type="transmembrane region" description="Helical" evidence="9">
    <location>
        <begin position="324"/>
        <end position="343"/>
    </location>
</feature>
<feature type="transmembrane region" description="Helical" evidence="9">
    <location>
        <begin position="298"/>
        <end position="318"/>
    </location>
</feature>
<evidence type="ECO:0000256" key="4">
    <source>
        <dbReference type="ARBA" id="ARBA00022692"/>
    </source>
</evidence>